<dbReference type="Proteomes" id="UP000320857">
    <property type="component" value="Unassembled WGS sequence"/>
</dbReference>
<dbReference type="InterPro" id="IPR027945">
    <property type="entry name" value="SseB_C"/>
</dbReference>
<proteinExistence type="predicted"/>
<keyword evidence="7" id="KW-1185">Reference proteome</keyword>
<evidence type="ECO:0000313" key="4">
    <source>
        <dbReference type="EMBL" id="MBB1255413.1"/>
    </source>
</evidence>
<dbReference type="Proteomes" id="UP000525686">
    <property type="component" value="Unassembled WGS sequence"/>
</dbReference>
<evidence type="ECO:0000313" key="9">
    <source>
        <dbReference type="Proteomes" id="UP000525686"/>
    </source>
</evidence>
<dbReference type="OrthoDB" id="3436175at2"/>
<organism evidence="6 7">
    <name type="scientific">Streptomyces alkaliterrae</name>
    <dbReference type="NCBI Taxonomy" id="2213162"/>
    <lineage>
        <taxon>Bacteria</taxon>
        <taxon>Bacillati</taxon>
        <taxon>Actinomycetota</taxon>
        <taxon>Actinomycetes</taxon>
        <taxon>Kitasatosporales</taxon>
        <taxon>Streptomycetaceae</taxon>
        <taxon>Streptomyces</taxon>
    </lineage>
</organism>
<protein>
    <submittedName>
        <fullName evidence="6">Enhanced serine sensitivity protein SseB</fullName>
    </submittedName>
</protein>
<evidence type="ECO:0000313" key="7">
    <source>
        <dbReference type="Proteomes" id="UP000320857"/>
    </source>
</evidence>
<gene>
    <name evidence="6" type="ORF">FNX44_009935</name>
    <name evidence="4" type="ORF">H3146_18925</name>
    <name evidence="5" type="ORF">H3147_07650</name>
</gene>
<dbReference type="Pfam" id="PF14581">
    <property type="entry name" value="SseB_C"/>
    <property type="match status" value="1"/>
</dbReference>
<dbReference type="EMBL" id="VJYK02000076">
    <property type="protein sequence ID" value="MQS02188.1"/>
    <property type="molecule type" value="Genomic_DNA"/>
</dbReference>
<evidence type="ECO:0000313" key="8">
    <source>
        <dbReference type="Proteomes" id="UP000517765"/>
    </source>
</evidence>
<dbReference type="Pfam" id="PF07179">
    <property type="entry name" value="SseB"/>
    <property type="match status" value="1"/>
</dbReference>
<reference evidence="6 7" key="1">
    <citation type="submission" date="2019-10" db="EMBL/GenBank/DDBJ databases">
        <title>Streptomyces sp. nov., a novel actinobacterium isolated from alkaline environment.</title>
        <authorList>
            <person name="Golinska P."/>
        </authorList>
    </citation>
    <scope>NUCLEOTIDE SEQUENCE [LARGE SCALE GENOMIC DNA]</scope>
    <source>
        <strain evidence="6 7">OF1</strain>
    </source>
</reference>
<feature type="domain" description="SseB protein N-terminal" evidence="2">
    <location>
        <begin position="26"/>
        <end position="135"/>
    </location>
</feature>
<evidence type="ECO:0000256" key="1">
    <source>
        <dbReference type="SAM" id="MobiDB-lite"/>
    </source>
</evidence>
<reference evidence="8 9" key="2">
    <citation type="submission" date="2020-05" db="EMBL/GenBank/DDBJ databases">
        <title>Classification of alakaliphilic streptomycetes isolated from an alkaline soil next to Lonar Crater, India and a proposal for the recognition of Streptomyces alkaliterrae sp. nov.</title>
        <authorList>
            <person name="Golinska P."/>
        </authorList>
    </citation>
    <scope>NUCLEOTIDE SEQUENCE [LARGE SCALE GENOMIC DNA]</scope>
    <source>
        <strain evidence="9">OF3</strain>
        <strain evidence="8">OF8</strain>
    </source>
</reference>
<dbReference type="InterPro" id="IPR009839">
    <property type="entry name" value="SseB_N"/>
</dbReference>
<feature type="region of interest" description="Disordered" evidence="1">
    <location>
        <begin position="1"/>
        <end position="22"/>
    </location>
</feature>
<dbReference type="EMBL" id="JABJWZ010000201">
    <property type="protein sequence ID" value="MBB1255413.1"/>
    <property type="molecule type" value="Genomic_DNA"/>
</dbReference>
<evidence type="ECO:0000313" key="5">
    <source>
        <dbReference type="EMBL" id="MBB1258704.1"/>
    </source>
</evidence>
<dbReference type="EMBL" id="JABJXA010000031">
    <property type="protein sequence ID" value="MBB1258704.1"/>
    <property type="molecule type" value="Genomic_DNA"/>
</dbReference>
<sequence length="274" mass="29020">MTVPPQARDPRDIDPAASGSWPGNELEETLAAALGAADAGGRLLEVLGRSSFWVPLPEGGGPDSQDLALPTVQFSGAPYVPVYSSREQFEACVRMEMPFAVVSAREFARGLPPQVGIAVNPEGAVGVPLPPEAVAELCREGGADELTGVRGGARMRLFEPDWQDDPVDFLAAAGEEFAQLARVRTARRGLASAEGDPPALFVGVELDVLEPESRQLAHDALARALHRAPVRWPVQLVLLDAAQDPVVDWMRACVRPFYERQTASASPGAAGAGV</sequence>
<evidence type="ECO:0000259" key="2">
    <source>
        <dbReference type="Pfam" id="PF07179"/>
    </source>
</evidence>
<name>A0A5P0YPL0_9ACTN</name>
<evidence type="ECO:0000259" key="3">
    <source>
        <dbReference type="Pfam" id="PF14581"/>
    </source>
</evidence>
<evidence type="ECO:0000313" key="6">
    <source>
        <dbReference type="EMBL" id="MQS02188.1"/>
    </source>
</evidence>
<feature type="domain" description="SseB protein C-terminal" evidence="3">
    <location>
        <begin position="150"/>
        <end position="260"/>
    </location>
</feature>
<reference evidence="4" key="3">
    <citation type="journal article" name="Syst. Appl. Microbiol.">
        <title>Streptomyces alkaliterrae sp. nov., isolated from an alkaline soil, and emended descriptions of Streptomyces alkaliphilus, Streptomyces calidiresistens and Streptomyces durbertensis.</title>
        <authorList>
            <person name="Swiecimska M."/>
            <person name="Golinska P."/>
            <person name="Nouioui I."/>
            <person name="Wypij M."/>
            <person name="Rai M."/>
            <person name="Sangal V."/>
            <person name="Goodfellow M."/>
        </authorList>
    </citation>
    <scope>NUCLEOTIDE SEQUENCE</scope>
    <source>
        <strain evidence="4">OF3</strain>
        <strain evidence="5">OF8</strain>
    </source>
</reference>
<dbReference type="AlphaFoldDB" id="A0A5P0YPL0"/>
<dbReference type="Proteomes" id="UP000517765">
    <property type="component" value="Unassembled WGS sequence"/>
</dbReference>
<dbReference type="RefSeq" id="WP_143647650.1">
    <property type="nucleotide sequence ID" value="NZ_JABJWZ010000201.1"/>
</dbReference>
<accession>A0A5P0YPL0</accession>
<comment type="caution">
    <text evidence="6">The sequence shown here is derived from an EMBL/GenBank/DDBJ whole genome shotgun (WGS) entry which is preliminary data.</text>
</comment>